<evidence type="ECO:0000313" key="2">
    <source>
        <dbReference type="EMBL" id="KAF2185952.1"/>
    </source>
</evidence>
<evidence type="ECO:0000256" key="1">
    <source>
        <dbReference type="SAM" id="MobiDB-lite"/>
    </source>
</evidence>
<proteinExistence type="predicted"/>
<dbReference type="Proteomes" id="UP000800200">
    <property type="component" value="Unassembled WGS sequence"/>
</dbReference>
<keyword evidence="3" id="KW-1185">Reference proteome</keyword>
<dbReference type="OrthoDB" id="10464359at2759"/>
<dbReference type="EMBL" id="ML994632">
    <property type="protein sequence ID" value="KAF2185952.1"/>
    <property type="molecule type" value="Genomic_DNA"/>
</dbReference>
<reference evidence="2" key="1">
    <citation type="journal article" date="2020" name="Stud. Mycol.">
        <title>101 Dothideomycetes genomes: a test case for predicting lifestyles and emergence of pathogens.</title>
        <authorList>
            <person name="Haridas S."/>
            <person name="Albert R."/>
            <person name="Binder M."/>
            <person name="Bloem J."/>
            <person name="Labutti K."/>
            <person name="Salamov A."/>
            <person name="Andreopoulos B."/>
            <person name="Baker S."/>
            <person name="Barry K."/>
            <person name="Bills G."/>
            <person name="Bluhm B."/>
            <person name="Cannon C."/>
            <person name="Castanera R."/>
            <person name="Culley D."/>
            <person name="Daum C."/>
            <person name="Ezra D."/>
            <person name="Gonzalez J."/>
            <person name="Henrissat B."/>
            <person name="Kuo A."/>
            <person name="Liang C."/>
            <person name="Lipzen A."/>
            <person name="Lutzoni F."/>
            <person name="Magnuson J."/>
            <person name="Mondo S."/>
            <person name="Nolan M."/>
            <person name="Ohm R."/>
            <person name="Pangilinan J."/>
            <person name="Park H.-J."/>
            <person name="Ramirez L."/>
            <person name="Alfaro M."/>
            <person name="Sun H."/>
            <person name="Tritt A."/>
            <person name="Yoshinaga Y."/>
            <person name="Zwiers L.-H."/>
            <person name="Turgeon B."/>
            <person name="Goodwin S."/>
            <person name="Spatafora J."/>
            <person name="Crous P."/>
            <person name="Grigoriev I."/>
        </authorList>
    </citation>
    <scope>NUCLEOTIDE SEQUENCE</scope>
    <source>
        <strain evidence="2">CBS 207.26</strain>
    </source>
</reference>
<sequence>MSILRTPVSQASRTIRISAFFRDRILRVFHCDGCGYLLSSPAYPCPLCSSNDNHFEANQGPPHQDPNQPADEFLFDDSDVERSEAHQGIVADRSVLPYNNQATIGYHNGWVGSHAETINPMYLVGTETVATSSINQLPLTSARSKSAYVPFRVFNEEWSEISQKPDWEGPRKKREHPQRKWGTACGECKSRKKRCDHPDAEGPPGGGTGVSAPSLISRSFGSVQHQLHLMLGYLRQFLRRLPWLRYPRPAAKNHLVIMEIPRYTLVDCEEFSLLPLLEIKPLRPHLWTFCKELDQDMFDLALVHSGCGKRTFWPRRLPTIPRIDGLTSHGRGAWWTTLCAALFTRGGCGLL</sequence>
<name>A0A6A6E5B3_9PEZI</name>
<dbReference type="AlphaFoldDB" id="A0A6A6E5B3"/>
<feature type="region of interest" description="Disordered" evidence="1">
    <location>
        <begin position="164"/>
        <end position="183"/>
    </location>
</feature>
<gene>
    <name evidence="2" type="ORF">K469DRAFT_707631</name>
</gene>
<feature type="region of interest" description="Disordered" evidence="1">
    <location>
        <begin position="190"/>
        <end position="210"/>
    </location>
</feature>
<organism evidence="2 3">
    <name type="scientific">Zopfia rhizophila CBS 207.26</name>
    <dbReference type="NCBI Taxonomy" id="1314779"/>
    <lineage>
        <taxon>Eukaryota</taxon>
        <taxon>Fungi</taxon>
        <taxon>Dikarya</taxon>
        <taxon>Ascomycota</taxon>
        <taxon>Pezizomycotina</taxon>
        <taxon>Dothideomycetes</taxon>
        <taxon>Dothideomycetes incertae sedis</taxon>
        <taxon>Zopfiaceae</taxon>
        <taxon>Zopfia</taxon>
    </lineage>
</organism>
<evidence type="ECO:0000313" key="3">
    <source>
        <dbReference type="Proteomes" id="UP000800200"/>
    </source>
</evidence>
<accession>A0A6A6E5B3</accession>
<protein>
    <submittedName>
        <fullName evidence="2">Uncharacterized protein</fullName>
    </submittedName>
</protein>